<evidence type="ECO:0000256" key="2">
    <source>
        <dbReference type="ARBA" id="ARBA00022692"/>
    </source>
</evidence>
<dbReference type="InterPro" id="IPR051544">
    <property type="entry name" value="TPS_OM_transporter"/>
</dbReference>
<keyword evidence="8" id="KW-1185">Reference proteome</keyword>
<dbReference type="Gene3D" id="2.40.160.50">
    <property type="entry name" value="membrane protein fhac: a member of the omp85/tpsb transporter family"/>
    <property type="match status" value="1"/>
</dbReference>
<evidence type="ECO:0000259" key="5">
    <source>
        <dbReference type="Pfam" id="PF03865"/>
    </source>
</evidence>
<dbReference type="EMBL" id="JACLAX010000008">
    <property type="protein sequence ID" value="MBC2669512.1"/>
    <property type="molecule type" value="Genomic_DNA"/>
</dbReference>
<dbReference type="GO" id="GO:0098046">
    <property type="term" value="C:type V protein secretion system complex"/>
    <property type="evidence" value="ECO:0007669"/>
    <property type="project" value="TreeGrafter"/>
</dbReference>
<evidence type="ECO:0000259" key="6">
    <source>
        <dbReference type="Pfam" id="PF08479"/>
    </source>
</evidence>
<dbReference type="AlphaFoldDB" id="A0A7X1G050"/>
<dbReference type="Pfam" id="PF08479">
    <property type="entry name" value="POTRA_2"/>
    <property type="match status" value="1"/>
</dbReference>
<reference evidence="7 8" key="1">
    <citation type="submission" date="2020-08" db="EMBL/GenBank/DDBJ databases">
        <title>The genome sequence of type strain Novosphingobium piscinae KCTC 42194.</title>
        <authorList>
            <person name="Liu Y."/>
        </authorList>
    </citation>
    <scope>NUCLEOTIDE SEQUENCE [LARGE SCALE GENOMIC DNA]</scope>
    <source>
        <strain evidence="7 8">KCTC 42194</strain>
    </source>
</reference>
<dbReference type="Pfam" id="PF03865">
    <property type="entry name" value="ShlB"/>
    <property type="match status" value="1"/>
</dbReference>
<dbReference type="PANTHER" id="PTHR34597:SF6">
    <property type="entry name" value="BLR6126 PROTEIN"/>
    <property type="match status" value="1"/>
</dbReference>
<feature type="domain" description="Haemolysin activator HlyB C-terminal" evidence="5">
    <location>
        <begin position="209"/>
        <end position="514"/>
    </location>
</feature>
<evidence type="ECO:0000256" key="4">
    <source>
        <dbReference type="SAM" id="SignalP"/>
    </source>
</evidence>
<keyword evidence="1" id="KW-0472">Membrane</keyword>
<dbReference type="RefSeq" id="WP_185679369.1">
    <property type="nucleotide sequence ID" value="NZ_JACLAX010000008.1"/>
</dbReference>
<dbReference type="Proteomes" id="UP000551327">
    <property type="component" value="Unassembled WGS sequence"/>
</dbReference>
<keyword evidence="2" id="KW-0812">Transmembrane</keyword>
<dbReference type="GO" id="GO:0008320">
    <property type="term" value="F:protein transmembrane transporter activity"/>
    <property type="evidence" value="ECO:0007669"/>
    <property type="project" value="TreeGrafter"/>
</dbReference>
<dbReference type="InterPro" id="IPR005565">
    <property type="entry name" value="Hemolysn_activator_HlyB_C"/>
</dbReference>
<evidence type="ECO:0000256" key="3">
    <source>
        <dbReference type="ARBA" id="ARBA00023237"/>
    </source>
</evidence>
<feature type="chain" id="PRO_5030725816" evidence="4">
    <location>
        <begin position="25"/>
        <end position="553"/>
    </location>
</feature>
<evidence type="ECO:0000256" key="1">
    <source>
        <dbReference type="ARBA" id="ARBA00022452"/>
    </source>
</evidence>
<feature type="domain" description="Polypeptide-transport-associated ShlB-type" evidence="6">
    <location>
        <begin position="75"/>
        <end position="147"/>
    </location>
</feature>
<name>A0A7X1G050_9SPHN</name>
<dbReference type="GO" id="GO:0046819">
    <property type="term" value="P:protein secretion by the type V secretion system"/>
    <property type="evidence" value="ECO:0007669"/>
    <property type="project" value="TreeGrafter"/>
</dbReference>
<keyword evidence="1" id="KW-1134">Transmembrane beta strand</keyword>
<dbReference type="Gene3D" id="3.10.20.310">
    <property type="entry name" value="membrane protein fhac"/>
    <property type="match status" value="1"/>
</dbReference>
<comment type="caution">
    <text evidence="7">The sequence shown here is derived from an EMBL/GenBank/DDBJ whole genome shotgun (WGS) entry which is preliminary data.</text>
</comment>
<sequence>MRTVQGSWLAMLLMVLFGATPARAQLGPDGIDPGLITGERQFQRERAPERPRPPAISVAPSAALPASPKGAVLIGAITITGLQRLSPADFADIVATHLGQALGPRDLAGLADAVAQRMRARGYLFATATIAVQRVEAGVLQVVADEGAIDEIRFDGPVSEAVRADLAPLVATGPVTARQVERRLLIAGDNSGARIRSSRFLRERGRGVLLVSVAHDPAAVRLTLSNQGTRTVGPVQVRIDADLNGLIDSRDRLSLTASTTPLQPAELQFARIRYARDLGSEGTEVALSATASATRPGSYLAPFAFRTRSWAVAAGLNHPLVRRRSASLWVEGEFGLRTFQQWREDNLLRRDRLTTARLTLYGNARVAGGQLRMSASLTQGLGWLGATQLGDPLAPRSDADGTYTALSGWGDWTTELGHGLSLRLAAQGQLAAQPLPLFEELTLGGSAFLRGYDWGERSGDEGAVGLAELRYLVDRPLGLVQRAQLYAFADGGVVSNRQDGPGGGALASAGGGLRVDLSGRMGATMEVAVPLSGPRYDTGTESPRVNLGLIQSF</sequence>
<dbReference type="PANTHER" id="PTHR34597">
    <property type="entry name" value="SLR1661 PROTEIN"/>
    <property type="match status" value="1"/>
</dbReference>
<keyword evidence="4" id="KW-0732">Signal</keyword>
<dbReference type="InterPro" id="IPR013686">
    <property type="entry name" value="Polypept-transport_assoc_ShlB"/>
</dbReference>
<accession>A0A7X1G050</accession>
<feature type="signal peptide" evidence="4">
    <location>
        <begin position="1"/>
        <end position="24"/>
    </location>
</feature>
<gene>
    <name evidence="7" type="ORF">H7F53_10185</name>
</gene>
<proteinExistence type="predicted"/>
<evidence type="ECO:0000313" key="8">
    <source>
        <dbReference type="Proteomes" id="UP000551327"/>
    </source>
</evidence>
<keyword evidence="3" id="KW-0998">Cell outer membrane</keyword>
<organism evidence="7 8">
    <name type="scientific">Novosphingobium piscinae</name>
    <dbReference type="NCBI Taxonomy" id="1507448"/>
    <lineage>
        <taxon>Bacteria</taxon>
        <taxon>Pseudomonadati</taxon>
        <taxon>Pseudomonadota</taxon>
        <taxon>Alphaproteobacteria</taxon>
        <taxon>Sphingomonadales</taxon>
        <taxon>Sphingomonadaceae</taxon>
        <taxon>Novosphingobium</taxon>
    </lineage>
</organism>
<evidence type="ECO:0000313" key="7">
    <source>
        <dbReference type="EMBL" id="MBC2669512.1"/>
    </source>
</evidence>
<protein>
    <submittedName>
        <fullName evidence="7">ShlB/FhaC/HecB family hemolysin secretion/activation protein</fullName>
    </submittedName>
</protein>